<dbReference type="GO" id="GO:0045861">
    <property type="term" value="P:negative regulation of proteolysis"/>
    <property type="evidence" value="ECO:0007669"/>
    <property type="project" value="UniProtKB-ARBA"/>
</dbReference>
<dbReference type="InterPro" id="IPR000215">
    <property type="entry name" value="Serpin_fam"/>
</dbReference>
<evidence type="ECO:0000259" key="4">
    <source>
        <dbReference type="SMART" id="SM00093"/>
    </source>
</evidence>
<dbReference type="STRING" id="244447.ENSCSEP00000001461"/>
<dbReference type="InterPro" id="IPR036186">
    <property type="entry name" value="Serpin_sf"/>
</dbReference>
<dbReference type="AlphaFoldDB" id="A0A3P8ULE5"/>
<protein>
    <submittedName>
        <fullName evidence="5">Serpin family A member 10</fullName>
    </submittedName>
</protein>
<evidence type="ECO:0000313" key="6">
    <source>
        <dbReference type="Proteomes" id="UP000265120"/>
    </source>
</evidence>
<dbReference type="Pfam" id="PF00079">
    <property type="entry name" value="Serpin"/>
    <property type="match status" value="1"/>
</dbReference>
<reference evidence="5" key="2">
    <citation type="submission" date="2025-08" db="UniProtKB">
        <authorList>
            <consortium name="Ensembl"/>
        </authorList>
    </citation>
    <scope>IDENTIFICATION</scope>
</reference>
<dbReference type="InterPro" id="IPR042178">
    <property type="entry name" value="Serpin_sf_1"/>
</dbReference>
<sequence length="390" mass="44769">MVFKSLQAAVMVVNRLTMGFTITLTFMCFLIPVHQATPTISQLSVKNMDFAMNLYRKISSYHDKNIFFSPLSISNSFAALSMASGGVTHEELLRGLNLQQLESVNQPELIPKLFQLLHENITKNGSLKLDQAMAMFMERHFEVEKKFENDIKMFFDADVRSVDFADTEGSIRSINQYIRHKTEDKITEMISDLDPETRLMLINTIFFQGAWELPFNPDFTRSSPFYIDSYNVVRVPTMYLEGVSMLILLPNKDMDYTLIDDEITAERFLSWVTNLYQTKLEINMPKLKMEQSYSLHTLLPDMGMPSVFSNSANLTKLSKNQGLKVSEVLHKAVIEVDETGTTAAAATTIGITPYFLPRTFYINRPFFFFIYHEETNCLLFMGRVIDPTKN</sequence>
<proteinExistence type="inferred from homology"/>
<dbReference type="Ensembl" id="ENSCSET00000001491.1">
    <property type="protein sequence ID" value="ENSCSEP00000001461.1"/>
    <property type="gene ID" value="ENSCSEG00000001000.1"/>
</dbReference>
<dbReference type="InterPro" id="IPR023796">
    <property type="entry name" value="Serpin_dom"/>
</dbReference>
<keyword evidence="6" id="KW-1185">Reference proteome</keyword>
<feature type="domain" description="Serpin" evidence="4">
    <location>
        <begin position="52"/>
        <end position="387"/>
    </location>
</feature>
<dbReference type="Proteomes" id="UP000265120">
    <property type="component" value="Chromosome 1"/>
</dbReference>
<dbReference type="InParanoid" id="A0A3P8ULE5"/>
<evidence type="ECO:0000313" key="5">
    <source>
        <dbReference type="Ensembl" id="ENSCSEP00000001461.1"/>
    </source>
</evidence>
<evidence type="ECO:0000256" key="2">
    <source>
        <dbReference type="ARBA" id="ARBA00022900"/>
    </source>
</evidence>
<dbReference type="SUPFAM" id="SSF56574">
    <property type="entry name" value="Serpins"/>
    <property type="match status" value="1"/>
</dbReference>
<reference evidence="5" key="3">
    <citation type="submission" date="2025-09" db="UniProtKB">
        <authorList>
            <consortium name="Ensembl"/>
        </authorList>
    </citation>
    <scope>IDENTIFICATION</scope>
</reference>
<keyword evidence="1" id="KW-0646">Protease inhibitor</keyword>
<dbReference type="InterPro" id="IPR042185">
    <property type="entry name" value="Serpin_sf_2"/>
</dbReference>
<dbReference type="Gene3D" id="3.30.497.10">
    <property type="entry name" value="Antithrombin, subunit I, domain 2"/>
    <property type="match status" value="2"/>
</dbReference>
<name>A0A3P8ULE5_CYNSE</name>
<dbReference type="GO" id="GO:0030195">
    <property type="term" value="P:negative regulation of blood coagulation"/>
    <property type="evidence" value="ECO:0007669"/>
    <property type="project" value="UniProtKB-ARBA"/>
</dbReference>
<dbReference type="SMART" id="SM00093">
    <property type="entry name" value="SERPIN"/>
    <property type="match status" value="1"/>
</dbReference>
<evidence type="ECO:0000256" key="3">
    <source>
        <dbReference type="RuleBase" id="RU000411"/>
    </source>
</evidence>
<dbReference type="PANTHER" id="PTHR11461">
    <property type="entry name" value="SERINE PROTEASE INHIBITOR, SERPIN"/>
    <property type="match status" value="1"/>
</dbReference>
<dbReference type="GO" id="GO:0005615">
    <property type="term" value="C:extracellular space"/>
    <property type="evidence" value="ECO:0007669"/>
    <property type="project" value="InterPro"/>
</dbReference>
<dbReference type="FunFam" id="2.30.39.10:FF:000035">
    <property type="entry name" value="Serine protease inhibitor (serpin) 16"/>
    <property type="match status" value="1"/>
</dbReference>
<dbReference type="OMA" id="MGTHKLE"/>
<accession>A0A3P8ULE5</accession>
<dbReference type="Gene3D" id="2.30.39.10">
    <property type="entry name" value="Alpha-1-antitrypsin, domain 1"/>
    <property type="match status" value="2"/>
</dbReference>
<dbReference type="FunFam" id="2.10.310.10:FF:000001">
    <property type="entry name" value="Serpin family A member 1"/>
    <property type="match status" value="1"/>
</dbReference>
<dbReference type="GO" id="GO:0004867">
    <property type="term" value="F:serine-type endopeptidase inhibitor activity"/>
    <property type="evidence" value="ECO:0007669"/>
    <property type="project" value="UniProtKB-KW"/>
</dbReference>
<organism evidence="5 6">
    <name type="scientific">Cynoglossus semilaevis</name>
    <name type="common">Tongue sole</name>
    <dbReference type="NCBI Taxonomy" id="244447"/>
    <lineage>
        <taxon>Eukaryota</taxon>
        <taxon>Metazoa</taxon>
        <taxon>Chordata</taxon>
        <taxon>Craniata</taxon>
        <taxon>Vertebrata</taxon>
        <taxon>Euteleostomi</taxon>
        <taxon>Actinopterygii</taxon>
        <taxon>Neopterygii</taxon>
        <taxon>Teleostei</taxon>
        <taxon>Neoteleostei</taxon>
        <taxon>Acanthomorphata</taxon>
        <taxon>Carangaria</taxon>
        <taxon>Pleuronectiformes</taxon>
        <taxon>Pleuronectoidei</taxon>
        <taxon>Cynoglossidae</taxon>
        <taxon>Cynoglossinae</taxon>
        <taxon>Cynoglossus</taxon>
    </lineage>
</organism>
<comment type="similarity">
    <text evidence="3">Belongs to the serpin family.</text>
</comment>
<dbReference type="GeneTree" id="ENSGT00940000159462"/>
<evidence type="ECO:0000256" key="1">
    <source>
        <dbReference type="ARBA" id="ARBA00022690"/>
    </source>
</evidence>
<reference evidence="5 6" key="1">
    <citation type="journal article" date="2014" name="Nat. Genet.">
        <title>Whole-genome sequence of a flatfish provides insights into ZW sex chromosome evolution and adaptation to a benthic lifestyle.</title>
        <authorList>
            <person name="Chen S."/>
            <person name="Zhang G."/>
            <person name="Shao C."/>
            <person name="Huang Q."/>
            <person name="Liu G."/>
            <person name="Zhang P."/>
            <person name="Song W."/>
            <person name="An N."/>
            <person name="Chalopin D."/>
            <person name="Volff J.N."/>
            <person name="Hong Y."/>
            <person name="Li Q."/>
            <person name="Sha Z."/>
            <person name="Zhou H."/>
            <person name="Xie M."/>
            <person name="Yu Q."/>
            <person name="Liu Y."/>
            <person name="Xiang H."/>
            <person name="Wang N."/>
            <person name="Wu K."/>
            <person name="Yang C."/>
            <person name="Zhou Q."/>
            <person name="Liao X."/>
            <person name="Yang L."/>
            <person name="Hu Q."/>
            <person name="Zhang J."/>
            <person name="Meng L."/>
            <person name="Jin L."/>
            <person name="Tian Y."/>
            <person name="Lian J."/>
            <person name="Yang J."/>
            <person name="Miao G."/>
            <person name="Liu S."/>
            <person name="Liang Z."/>
            <person name="Yan F."/>
            <person name="Li Y."/>
            <person name="Sun B."/>
            <person name="Zhang H."/>
            <person name="Zhang J."/>
            <person name="Zhu Y."/>
            <person name="Du M."/>
            <person name="Zhao Y."/>
            <person name="Schartl M."/>
            <person name="Tang Q."/>
            <person name="Wang J."/>
        </authorList>
    </citation>
    <scope>NUCLEOTIDE SEQUENCE</scope>
</reference>
<dbReference type="InterPro" id="IPR023795">
    <property type="entry name" value="Serpin_CS"/>
</dbReference>
<dbReference type="FunFam" id="3.30.497.10:FF:000001">
    <property type="entry name" value="Serine protease inhibitor"/>
    <property type="match status" value="1"/>
</dbReference>
<dbReference type="PANTHER" id="PTHR11461:SF191">
    <property type="entry name" value="PROTEIN Z-DEPENDENT PROTEASE INHIBITOR"/>
    <property type="match status" value="1"/>
</dbReference>
<dbReference type="PROSITE" id="PS00284">
    <property type="entry name" value="SERPIN"/>
    <property type="match status" value="1"/>
</dbReference>
<keyword evidence="2" id="KW-0722">Serine protease inhibitor</keyword>